<dbReference type="GO" id="GO:0008170">
    <property type="term" value="F:N-methyltransferase activity"/>
    <property type="evidence" value="ECO:0007669"/>
    <property type="project" value="InterPro"/>
</dbReference>
<dbReference type="GO" id="GO:0004519">
    <property type="term" value="F:endonuclease activity"/>
    <property type="evidence" value="ECO:0007669"/>
    <property type="project" value="InterPro"/>
</dbReference>
<dbReference type="GO" id="GO:0009007">
    <property type="term" value="F:site-specific DNA-methyltransferase (adenine-specific) activity"/>
    <property type="evidence" value="ECO:0007669"/>
    <property type="project" value="UniProtKB-EC"/>
</dbReference>
<reference evidence="9 10" key="1">
    <citation type="submission" date="2019-09" db="EMBL/GenBank/DDBJ databases">
        <title>YIM 48816 draft genome.</title>
        <authorList>
            <person name="Jiang L."/>
        </authorList>
    </citation>
    <scope>NUCLEOTIDE SEQUENCE [LARGE SCALE GENOMIC DNA]</scope>
    <source>
        <strain evidence="9 10">YIM 48816</strain>
    </source>
</reference>
<evidence type="ECO:0000313" key="9">
    <source>
        <dbReference type="EMBL" id="KAB1079127.1"/>
    </source>
</evidence>
<evidence type="ECO:0000256" key="6">
    <source>
        <dbReference type="SAM" id="MobiDB-lite"/>
    </source>
</evidence>
<name>A0A6L3T6N9_9HYPH</name>
<dbReference type="InterPro" id="IPR002941">
    <property type="entry name" value="DNA_methylase_N4/N6"/>
</dbReference>
<dbReference type="InterPro" id="IPR007560">
    <property type="entry name" value="Restrct_endonuc_IV_Mrr"/>
</dbReference>
<comment type="catalytic activity">
    <reaction evidence="5">
        <text>a 2'-deoxyadenosine in DNA + S-adenosyl-L-methionine = an N(6)-methyl-2'-deoxyadenosine in DNA + S-adenosyl-L-homocysteine + H(+)</text>
        <dbReference type="Rhea" id="RHEA:15197"/>
        <dbReference type="Rhea" id="RHEA-COMP:12418"/>
        <dbReference type="Rhea" id="RHEA-COMP:12419"/>
        <dbReference type="ChEBI" id="CHEBI:15378"/>
        <dbReference type="ChEBI" id="CHEBI:57856"/>
        <dbReference type="ChEBI" id="CHEBI:59789"/>
        <dbReference type="ChEBI" id="CHEBI:90615"/>
        <dbReference type="ChEBI" id="CHEBI:90616"/>
        <dbReference type="EC" id="2.1.1.72"/>
    </reaction>
</comment>
<proteinExistence type="inferred from homology"/>
<keyword evidence="4 9" id="KW-0808">Transferase</keyword>
<feature type="domain" description="DNA methylase N-4/N-6" evidence="7">
    <location>
        <begin position="23"/>
        <end position="350"/>
    </location>
</feature>
<dbReference type="GO" id="GO:0003677">
    <property type="term" value="F:DNA binding"/>
    <property type="evidence" value="ECO:0007669"/>
    <property type="project" value="InterPro"/>
</dbReference>
<dbReference type="InterPro" id="IPR029063">
    <property type="entry name" value="SAM-dependent_MTases_sf"/>
</dbReference>
<keyword evidence="10" id="KW-1185">Reference proteome</keyword>
<comment type="similarity">
    <text evidence="1">Belongs to the N(4)/N(6)-methyltransferase family.</text>
</comment>
<dbReference type="SUPFAM" id="SSF53335">
    <property type="entry name" value="S-adenosyl-L-methionine-dependent methyltransferases"/>
    <property type="match status" value="1"/>
</dbReference>
<dbReference type="GO" id="GO:0009307">
    <property type="term" value="P:DNA restriction-modification system"/>
    <property type="evidence" value="ECO:0007669"/>
    <property type="project" value="InterPro"/>
</dbReference>
<dbReference type="AlphaFoldDB" id="A0A6L3T6N9"/>
<feature type="domain" description="Restriction endonuclease type IV Mrr" evidence="8">
    <location>
        <begin position="384"/>
        <end position="474"/>
    </location>
</feature>
<gene>
    <name evidence="9" type="ORF">F6X53_12190</name>
</gene>
<dbReference type="EMBL" id="VZZK01000010">
    <property type="protein sequence ID" value="KAB1079127.1"/>
    <property type="molecule type" value="Genomic_DNA"/>
</dbReference>
<evidence type="ECO:0000256" key="5">
    <source>
        <dbReference type="ARBA" id="ARBA00047942"/>
    </source>
</evidence>
<dbReference type="EC" id="2.1.1.72" evidence="2"/>
<dbReference type="Proteomes" id="UP000474159">
    <property type="component" value="Unassembled WGS sequence"/>
</dbReference>
<comment type="caution">
    <text evidence="9">The sequence shown here is derived from an EMBL/GenBank/DDBJ whole genome shotgun (WGS) entry which is preliminary data.</text>
</comment>
<dbReference type="InterPro" id="IPR002052">
    <property type="entry name" value="DNA_methylase_N6_adenine_CS"/>
</dbReference>
<dbReference type="PRINTS" id="PR00508">
    <property type="entry name" value="S21N4MTFRASE"/>
</dbReference>
<feature type="region of interest" description="Disordered" evidence="6">
    <location>
        <begin position="511"/>
        <end position="530"/>
    </location>
</feature>
<evidence type="ECO:0000313" key="10">
    <source>
        <dbReference type="Proteomes" id="UP000474159"/>
    </source>
</evidence>
<dbReference type="Pfam" id="PF01555">
    <property type="entry name" value="N6_N4_Mtase"/>
    <property type="match status" value="1"/>
</dbReference>
<evidence type="ECO:0000256" key="3">
    <source>
        <dbReference type="ARBA" id="ARBA00022603"/>
    </source>
</evidence>
<sequence length="530" mass="59402">MSGTLYFGDNLDVLREHVADESVDLIYLDPPFNSKATYAILFRSPDGSKSSSQIKAFEDTWSWNDSSEQAFDDVMGAGRTDVANLLRSMRQFLGDNDMMAYLAMMSVRCLEMHRVLKGTGSLYLHCDPTASHYLKLILDAVFGVKQFRNEIVWRRARGHYDRKLAKFGAIHDTILYYSKSDARRFNPTLLEREGNAPATHDLYVHTDGKLYRKDNCRAPGNRGPLYDWNGHSFHWRFSPEERDRLIAEGRIVYTRNGMPRVLRPVDRARGTPLQDIWTDIDALNAGSAEILGYPTQKPVALLERIIASSTAPGDVVLDPFCGCGTAVHAAQALRRQWIGIDVTPLAVNLIARRLGEAFPAVLFNVRGIPRDMDGARELALRDKHLFQLWCVDLVDAQPYRDGRKGADGGIDGLIYFKPDGGATRAVIVSVKGGAHVGVGQIKDLHATLIRTQEPMGLFVTLTPPTRPMEREAAAAGLYDAGHHRVPRIQILTVEQLLRGLRPKIPFGHTMSYKRTARERDRAAQPRLDLD</sequence>
<evidence type="ECO:0000256" key="1">
    <source>
        <dbReference type="ARBA" id="ARBA00006594"/>
    </source>
</evidence>
<feature type="compositionally biased region" description="Basic and acidic residues" evidence="6">
    <location>
        <begin position="515"/>
        <end position="530"/>
    </location>
</feature>
<dbReference type="InterPro" id="IPR001091">
    <property type="entry name" value="RM_Methyltransferase"/>
</dbReference>
<dbReference type="OrthoDB" id="9816043at2"/>
<protein>
    <recommendedName>
        <fullName evidence="2">site-specific DNA-methyltransferase (adenine-specific)</fullName>
        <ecNumber evidence="2">2.1.1.72</ecNumber>
    </recommendedName>
</protein>
<dbReference type="Pfam" id="PF04471">
    <property type="entry name" value="Mrr_cat"/>
    <property type="match status" value="1"/>
</dbReference>
<dbReference type="Gene3D" id="3.40.50.150">
    <property type="entry name" value="Vaccinia Virus protein VP39"/>
    <property type="match status" value="1"/>
</dbReference>
<evidence type="ECO:0000259" key="8">
    <source>
        <dbReference type="Pfam" id="PF04471"/>
    </source>
</evidence>
<organism evidence="9 10">
    <name type="scientific">Methylobacterium soli</name>
    <dbReference type="NCBI Taxonomy" id="553447"/>
    <lineage>
        <taxon>Bacteria</taxon>
        <taxon>Pseudomonadati</taxon>
        <taxon>Pseudomonadota</taxon>
        <taxon>Alphaproteobacteria</taxon>
        <taxon>Hyphomicrobiales</taxon>
        <taxon>Methylobacteriaceae</taxon>
        <taxon>Methylobacterium</taxon>
    </lineage>
</organism>
<dbReference type="RefSeq" id="WP_151000291.1">
    <property type="nucleotide sequence ID" value="NZ_BPQY01000412.1"/>
</dbReference>
<evidence type="ECO:0000259" key="7">
    <source>
        <dbReference type="Pfam" id="PF01555"/>
    </source>
</evidence>
<keyword evidence="3 9" id="KW-0489">Methyltransferase</keyword>
<dbReference type="GO" id="GO:0032259">
    <property type="term" value="P:methylation"/>
    <property type="evidence" value="ECO:0007669"/>
    <property type="project" value="UniProtKB-KW"/>
</dbReference>
<evidence type="ECO:0000256" key="2">
    <source>
        <dbReference type="ARBA" id="ARBA00011900"/>
    </source>
</evidence>
<dbReference type="PROSITE" id="PS00092">
    <property type="entry name" value="N6_MTASE"/>
    <property type="match status" value="1"/>
</dbReference>
<evidence type="ECO:0000256" key="4">
    <source>
        <dbReference type="ARBA" id="ARBA00022679"/>
    </source>
</evidence>
<accession>A0A6L3T6N9</accession>